<sequence>MQVVYLGKAPREFLADDWTVPPEPLYDQPMFAVDILFVFAGQQLEAGDRARYELVETSGRPIVRVGAVLLPVNQERQPGNLLLVANYSQGEATIYEQWATERPRSNYVSVDCGFYDLIEKVAVSNKEVQLTMRRANGVPMTTHSGIKSTKTHRKEEYVQLTDECWIRMDRILSIDGTPAPGPGSAD</sequence>
<dbReference type="OrthoDB" id="5344363at2"/>
<keyword evidence="2" id="KW-1185">Reference proteome</keyword>
<dbReference type="Proteomes" id="UP000237662">
    <property type="component" value="Unassembled WGS sequence"/>
</dbReference>
<organism evidence="1 2">
    <name type="scientific">Neolewinella xylanilytica</name>
    <dbReference type="NCBI Taxonomy" id="1514080"/>
    <lineage>
        <taxon>Bacteria</taxon>
        <taxon>Pseudomonadati</taxon>
        <taxon>Bacteroidota</taxon>
        <taxon>Saprospiria</taxon>
        <taxon>Saprospirales</taxon>
        <taxon>Lewinellaceae</taxon>
        <taxon>Neolewinella</taxon>
    </lineage>
</organism>
<dbReference type="InterPro" id="IPR038626">
    <property type="entry name" value="Rof-like_sf"/>
</dbReference>
<proteinExistence type="predicted"/>
<dbReference type="AlphaFoldDB" id="A0A2S6I020"/>
<dbReference type="SUPFAM" id="SSF101744">
    <property type="entry name" value="Rof/RNase P subunit-like"/>
    <property type="match status" value="1"/>
</dbReference>
<comment type="caution">
    <text evidence="1">The sequence shown here is derived from an EMBL/GenBank/DDBJ whole genome shotgun (WGS) entry which is preliminary data.</text>
</comment>
<protein>
    <submittedName>
        <fullName evidence="1">Uncharacterized protein</fullName>
    </submittedName>
</protein>
<gene>
    <name evidence="1" type="ORF">CLV84_4280</name>
</gene>
<dbReference type="EMBL" id="PTJC01000009">
    <property type="protein sequence ID" value="PPK84129.1"/>
    <property type="molecule type" value="Genomic_DNA"/>
</dbReference>
<dbReference type="Gene3D" id="2.30.30.400">
    <property type="entry name" value="Rof-like"/>
    <property type="match status" value="1"/>
</dbReference>
<dbReference type="InterPro" id="IPR023534">
    <property type="entry name" value="Rof/RNase_P-like"/>
</dbReference>
<evidence type="ECO:0000313" key="2">
    <source>
        <dbReference type="Proteomes" id="UP000237662"/>
    </source>
</evidence>
<dbReference type="RefSeq" id="WP_146088894.1">
    <property type="nucleotide sequence ID" value="NZ_PTJC01000009.1"/>
</dbReference>
<name>A0A2S6I020_9BACT</name>
<accession>A0A2S6I020</accession>
<reference evidence="1 2" key="1">
    <citation type="submission" date="2018-02" db="EMBL/GenBank/DDBJ databases">
        <title>Genomic Encyclopedia of Archaeal and Bacterial Type Strains, Phase II (KMG-II): from individual species to whole genera.</title>
        <authorList>
            <person name="Goeker M."/>
        </authorList>
    </citation>
    <scope>NUCLEOTIDE SEQUENCE [LARGE SCALE GENOMIC DNA]</scope>
    <source>
        <strain evidence="1 2">DSM 29526</strain>
    </source>
</reference>
<evidence type="ECO:0000313" key="1">
    <source>
        <dbReference type="EMBL" id="PPK84129.1"/>
    </source>
</evidence>